<evidence type="ECO:0000256" key="2">
    <source>
        <dbReference type="PROSITE-ProRule" id="PRU01161"/>
    </source>
</evidence>
<dbReference type="CDD" id="cd07207">
    <property type="entry name" value="Pat_ExoU_VipD_like"/>
    <property type="match status" value="1"/>
</dbReference>
<dbReference type="InterPro" id="IPR016035">
    <property type="entry name" value="Acyl_Trfase/lysoPLipase"/>
</dbReference>
<evidence type="ECO:0000259" key="3">
    <source>
        <dbReference type="PROSITE" id="PS51635"/>
    </source>
</evidence>
<dbReference type="OrthoDB" id="9770965at2"/>
<feature type="domain" description="PNPLA" evidence="3">
    <location>
        <begin position="30"/>
        <end position="233"/>
    </location>
</feature>
<dbReference type="PANTHER" id="PTHR46394:SF1">
    <property type="entry name" value="PNPLA DOMAIN-CONTAINING PROTEIN"/>
    <property type="match status" value="1"/>
</dbReference>
<evidence type="ECO:0000313" key="4">
    <source>
        <dbReference type="EMBL" id="GEO06904.1"/>
    </source>
</evidence>
<reference evidence="4 5" key="1">
    <citation type="submission" date="2019-07" db="EMBL/GenBank/DDBJ databases">
        <title>Whole genome shotgun sequence of Adhaeribacter aerolatus NBRC 106133.</title>
        <authorList>
            <person name="Hosoyama A."/>
            <person name="Uohara A."/>
            <person name="Ohji S."/>
            <person name="Ichikawa N."/>
        </authorList>
    </citation>
    <scope>NUCLEOTIDE SEQUENCE [LARGE SCALE GENOMIC DNA]</scope>
    <source>
        <strain evidence="4 5">NBRC 106133</strain>
    </source>
</reference>
<dbReference type="InterPro" id="IPR002641">
    <property type="entry name" value="PNPLA_dom"/>
</dbReference>
<dbReference type="GO" id="GO:0016042">
    <property type="term" value="P:lipid catabolic process"/>
    <property type="evidence" value="ECO:0007669"/>
    <property type="project" value="UniProtKB-UniRule"/>
</dbReference>
<dbReference type="PANTHER" id="PTHR46394">
    <property type="entry name" value="ANNEXIN"/>
    <property type="match status" value="1"/>
</dbReference>
<dbReference type="EMBL" id="BJYS01000046">
    <property type="protein sequence ID" value="GEO06904.1"/>
    <property type="molecule type" value="Genomic_DNA"/>
</dbReference>
<organism evidence="4 5">
    <name type="scientific">Adhaeribacter aerolatus</name>
    <dbReference type="NCBI Taxonomy" id="670289"/>
    <lineage>
        <taxon>Bacteria</taxon>
        <taxon>Pseudomonadati</taxon>
        <taxon>Bacteroidota</taxon>
        <taxon>Cytophagia</taxon>
        <taxon>Cytophagales</taxon>
        <taxon>Hymenobacteraceae</taxon>
        <taxon>Adhaeribacter</taxon>
    </lineage>
</organism>
<feature type="active site" description="Nucleophile" evidence="2">
    <location>
        <position position="65"/>
    </location>
</feature>
<proteinExistence type="predicted"/>
<dbReference type="RefSeq" id="WP_146903964.1">
    <property type="nucleotide sequence ID" value="NZ_BJYS01000046.1"/>
</dbReference>
<feature type="short sequence motif" description="GXSXG" evidence="2">
    <location>
        <begin position="63"/>
        <end position="67"/>
    </location>
</feature>
<name>A0A512B4J7_9BACT</name>
<keyword evidence="2" id="KW-0442">Lipid degradation</keyword>
<dbReference type="InterPro" id="IPR052580">
    <property type="entry name" value="Lipid_Hydrolase"/>
</dbReference>
<feature type="active site" description="Proton acceptor" evidence="2">
    <location>
        <position position="220"/>
    </location>
</feature>
<accession>A0A512B4J7</accession>
<comment type="caution">
    <text evidence="4">The sequence shown here is derived from an EMBL/GenBank/DDBJ whole genome shotgun (WGS) entry which is preliminary data.</text>
</comment>
<dbReference type="GO" id="GO:0016787">
    <property type="term" value="F:hydrolase activity"/>
    <property type="evidence" value="ECO:0007669"/>
    <property type="project" value="UniProtKB-UniRule"/>
</dbReference>
<protein>
    <recommendedName>
        <fullName evidence="3">PNPLA domain-containing protein</fullName>
    </recommendedName>
</protein>
<dbReference type="AlphaFoldDB" id="A0A512B4J7"/>
<keyword evidence="2" id="KW-0378">Hydrolase</keyword>
<evidence type="ECO:0000256" key="1">
    <source>
        <dbReference type="ARBA" id="ARBA00023098"/>
    </source>
</evidence>
<dbReference type="Pfam" id="PF01734">
    <property type="entry name" value="Patatin"/>
    <property type="match status" value="1"/>
</dbReference>
<feature type="short sequence motif" description="DGA/G" evidence="2">
    <location>
        <begin position="220"/>
        <end position="222"/>
    </location>
</feature>
<dbReference type="Proteomes" id="UP000321532">
    <property type="component" value="Unassembled WGS sequence"/>
</dbReference>
<feature type="short sequence motif" description="GXGXXG" evidence="2">
    <location>
        <begin position="34"/>
        <end position="39"/>
    </location>
</feature>
<gene>
    <name evidence="4" type="ORF">AAE02nite_45680</name>
</gene>
<dbReference type="Gene3D" id="3.40.1090.10">
    <property type="entry name" value="Cytosolic phospholipase A2 catalytic domain"/>
    <property type="match status" value="2"/>
</dbReference>
<keyword evidence="1 2" id="KW-0443">Lipid metabolism</keyword>
<keyword evidence="5" id="KW-1185">Reference proteome</keyword>
<evidence type="ECO:0000313" key="5">
    <source>
        <dbReference type="Proteomes" id="UP000321532"/>
    </source>
</evidence>
<sequence length="351" mass="39514">MKKYGLLVVLLYLIAAFESIMAQSPIYKNLVLEGGGIRGIAYGGALAELNDRAMLVPIQRVGGTSAGAIQAALFAVGYSPEEITRITFKTPVQQFTDGRLFFLGGFSRLINQFGWYRGEKFRKWLEERLHQKTGTPHITFEQLHNLHTQGKARDLYVLGTNLTKQEPVVFSYETYPHMKVSDAVRISMSIPLYFRAVFLDQAGNLVKKPGNRSDVDVMVDGGILANFPISLFDHPRYMGIPAPDSVKLFNAQTLGIRLDTDEQIKYDQQGAGLAPYQINNFKDYVRAFYAIVLEGLNRQQLAPEDWNRTISVSTKGYGERIRRLTEKDKDILLESGRQGVQAFLQKQALKP</sequence>
<dbReference type="PROSITE" id="PS51635">
    <property type="entry name" value="PNPLA"/>
    <property type="match status" value="1"/>
</dbReference>
<dbReference type="SUPFAM" id="SSF52151">
    <property type="entry name" value="FabD/lysophospholipase-like"/>
    <property type="match status" value="1"/>
</dbReference>